<dbReference type="PANTHER" id="PTHR33619">
    <property type="entry name" value="POLYSACCHARIDE EXPORT PROTEIN GFCE-RELATED"/>
    <property type="match status" value="1"/>
</dbReference>
<dbReference type="Pfam" id="PF02563">
    <property type="entry name" value="Poly_export"/>
    <property type="match status" value="1"/>
</dbReference>
<reference evidence="19 20" key="1">
    <citation type="submission" date="2019-03" db="EMBL/GenBank/DDBJ databases">
        <title>Genomic Encyclopedia of Archaeal and Bacterial Type Strains, Phase II (KMG-II): from individual species to whole genera.</title>
        <authorList>
            <person name="Goeker M."/>
        </authorList>
    </citation>
    <scope>NUCLEOTIDE SEQUENCE [LARGE SCALE GENOMIC DNA]</scope>
    <source>
        <strain evidence="19 20">DSM 25687</strain>
    </source>
</reference>
<dbReference type="GO" id="GO:0015159">
    <property type="term" value="F:polysaccharide transmembrane transporter activity"/>
    <property type="evidence" value="ECO:0007669"/>
    <property type="project" value="InterPro"/>
</dbReference>
<dbReference type="Gene3D" id="3.30.1950.10">
    <property type="entry name" value="wza like domain"/>
    <property type="match status" value="1"/>
</dbReference>
<keyword evidence="15" id="KW-1133">Transmembrane helix</keyword>
<dbReference type="GO" id="GO:0009279">
    <property type="term" value="C:cell outer membrane"/>
    <property type="evidence" value="ECO:0007669"/>
    <property type="project" value="UniProtKB-SubCell"/>
</dbReference>
<comment type="subcellular location">
    <subcellularLocation>
        <location evidence="1">Cell outer membrane</location>
        <topology evidence="1">Multi-pass membrane protein</topology>
    </subcellularLocation>
</comment>
<dbReference type="GO" id="GO:0046930">
    <property type="term" value="C:pore complex"/>
    <property type="evidence" value="ECO:0007669"/>
    <property type="project" value="UniProtKB-KW"/>
</dbReference>
<evidence type="ECO:0000256" key="7">
    <source>
        <dbReference type="ARBA" id="ARBA00022729"/>
    </source>
</evidence>
<evidence type="ECO:0000256" key="2">
    <source>
        <dbReference type="ARBA" id="ARBA00009450"/>
    </source>
</evidence>
<dbReference type="InterPro" id="IPR054765">
    <property type="entry name" value="SLBB_dom"/>
</dbReference>
<evidence type="ECO:0000259" key="17">
    <source>
        <dbReference type="Pfam" id="PF02563"/>
    </source>
</evidence>
<keyword evidence="6 15" id="KW-0812">Transmembrane</keyword>
<evidence type="ECO:0000313" key="19">
    <source>
        <dbReference type="EMBL" id="TDP59204.1"/>
    </source>
</evidence>
<dbReference type="GO" id="GO:0015288">
    <property type="term" value="F:porin activity"/>
    <property type="evidence" value="ECO:0007669"/>
    <property type="project" value="UniProtKB-KW"/>
</dbReference>
<keyword evidence="20" id="KW-1185">Reference proteome</keyword>
<keyword evidence="11 15" id="KW-0472">Membrane</keyword>
<keyword evidence="4" id="KW-1134">Transmembrane beta strand</keyword>
<dbReference type="Pfam" id="PF22461">
    <property type="entry name" value="SLBB_2"/>
    <property type="match status" value="1"/>
</dbReference>
<feature type="transmembrane region" description="Helical" evidence="15">
    <location>
        <begin position="229"/>
        <end position="251"/>
    </location>
</feature>
<evidence type="ECO:0000256" key="8">
    <source>
        <dbReference type="ARBA" id="ARBA00023047"/>
    </source>
</evidence>
<keyword evidence="14" id="KW-0449">Lipoprotein</keyword>
<keyword evidence="9" id="KW-0406">Ion transport</keyword>
<keyword evidence="12" id="KW-0564">Palmitate</keyword>
<keyword evidence="5" id="KW-0762">Sugar transport</keyword>
<keyword evidence="8" id="KW-0625">Polysaccharide transport</keyword>
<evidence type="ECO:0000256" key="14">
    <source>
        <dbReference type="ARBA" id="ARBA00023288"/>
    </source>
</evidence>
<dbReference type="InterPro" id="IPR003715">
    <property type="entry name" value="Poly_export_N"/>
</dbReference>
<evidence type="ECO:0000256" key="16">
    <source>
        <dbReference type="SAM" id="SignalP"/>
    </source>
</evidence>
<comment type="similarity">
    <text evidence="2">Belongs to the BexD/CtrA/VexA family.</text>
</comment>
<feature type="chain" id="PRO_5020791502" evidence="16">
    <location>
        <begin position="27"/>
        <end position="252"/>
    </location>
</feature>
<keyword evidence="13" id="KW-0998">Cell outer membrane</keyword>
<evidence type="ECO:0000256" key="15">
    <source>
        <dbReference type="SAM" id="Phobius"/>
    </source>
</evidence>
<evidence type="ECO:0000256" key="3">
    <source>
        <dbReference type="ARBA" id="ARBA00022448"/>
    </source>
</evidence>
<name>A0A4R6Q9A4_9FLAO</name>
<keyword evidence="7 16" id="KW-0732">Signal</keyword>
<evidence type="ECO:0000259" key="18">
    <source>
        <dbReference type="Pfam" id="PF22461"/>
    </source>
</evidence>
<proteinExistence type="inferred from homology"/>
<keyword evidence="10" id="KW-0626">Porin</keyword>
<evidence type="ECO:0000256" key="5">
    <source>
        <dbReference type="ARBA" id="ARBA00022597"/>
    </source>
</evidence>
<keyword evidence="3" id="KW-0813">Transport</keyword>
<feature type="signal peptide" evidence="16">
    <location>
        <begin position="1"/>
        <end position="26"/>
    </location>
</feature>
<dbReference type="OrthoDB" id="662756at2"/>
<evidence type="ECO:0000256" key="1">
    <source>
        <dbReference type="ARBA" id="ARBA00004571"/>
    </source>
</evidence>
<dbReference type="AlphaFoldDB" id="A0A4R6Q9A4"/>
<organism evidence="19 20">
    <name type="scientific">Flavobacterium dankookense</name>
    <dbReference type="NCBI Taxonomy" id="706186"/>
    <lineage>
        <taxon>Bacteria</taxon>
        <taxon>Pseudomonadati</taxon>
        <taxon>Bacteroidota</taxon>
        <taxon>Flavobacteriia</taxon>
        <taxon>Flavobacteriales</taxon>
        <taxon>Flavobacteriaceae</taxon>
        <taxon>Flavobacterium</taxon>
    </lineage>
</organism>
<evidence type="ECO:0000256" key="9">
    <source>
        <dbReference type="ARBA" id="ARBA00023065"/>
    </source>
</evidence>
<evidence type="ECO:0000256" key="11">
    <source>
        <dbReference type="ARBA" id="ARBA00023136"/>
    </source>
</evidence>
<accession>A0A4R6Q9A4</accession>
<dbReference type="GO" id="GO:0006811">
    <property type="term" value="P:monoatomic ion transport"/>
    <property type="evidence" value="ECO:0007669"/>
    <property type="project" value="UniProtKB-KW"/>
</dbReference>
<evidence type="ECO:0000256" key="12">
    <source>
        <dbReference type="ARBA" id="ARBA00023139"/>
    </source>
</evidence>
<evidence type="ECO:0000256" key="6">
    <source>
        <dbReference type="ARBA" id="ARBA00022692"/>
    </source>
</evidence>
<sequence>MKFSNVLATLLSVCLFLSCASRKDIAYLQDVDNQTLANTSYEPIIKSDDLLSVIVAASQPDLTIPFNLPQVQGNYQDGDSQAGIKTYLVDSEGNIDFPVIGKVKLGGLTRTQAKNLLEEKIKEYIINPSVNLRMLNYKISVLGEVNKPNTYKIVSERITILEALSLAGDLTIYGKRDNILVIREIDGKKTFNRLNLTNKDFVSSPFYYLNQNDVVLVEPNKTKMNSSVIGPNISVTISALSLITTIAIILFR</sequence>
<dbReference type="RefSeq" id="WP_133532746.1">
    <property type="nucleotide sequence ID" value="NZ_SNXR01000013.1"/>
</dbReference>
<dbReference type="EMBL" id="SNXR01000013">
    <property type="protein sequence ID" value="TDP59204.1"/>
    <property type="molecule type" value="Genomic_DNA"/>
</dbReference>
<feature type="domain" description="SLBB" evidence="18">
    <location>
        <begin position="138"/>
        <end position="217"/>
    </location>
</feature>
<feature type="domain" description="Polysaccharide export protein N-terminal" evidence="17">
    <location>
        <begin position="39"/>
        <end position="134"/>
    </location>
</feature>
<evidence type="ECO:0000313" key="20">
    <source>
        <dbReference type="Proteomes" id="UP000295260"/>
    </source>
</evidence>
<comment type="caution">
    <text evidence="19">The sequence shown here is derived from an EMBL/GenBank/DDBJ whole genome shotgun (WGS) entry which is preliminary data.</text>
</comment>
<gene>
    <name evidence="19" type="ORF">BC748_1447</name>
</gene>
<evidence type="ECO:0000256" key="4">
    <source>
        <dbReference type="ARBA" id="ARBA00022452"/>
    </source>
</evidence>
<dbReference type="InterPro" id="IPR049712">
    <property type="entry name" value="Poly_export"/>
</dbReference>
<protein>
    <submittedName>
        <fullName evidence="19">Polysaccharide export outer membrane protein</fullName>
    </submittedName>
</protein>
<evidence type="ECO:0000256" key="10">
    <source>
        <dbReference type="ARBA" id="ARBA00023114"/>
    </source>
</evidence>
<dbReference type="Proteomes" id="UP000295260">
    <property type="component" value="Unassembled WGS sequence"/>
</dbReference>
<dbReference type="PROSITE" id="PS51257">
    <property type="entry name" value="PROKAR_LIPOPROTEIN"/>
    <property type="match status" value="1"/>
</dbReference>
<dbReference type="PANTHER" id="PTHR33619:SF3">
    <property type="entry name" value="POLYSACCHARIDE EXPORT PROTEIN GFCE-RELATED"/>
    <property type="match status" value="1"/>
</dbReference>
<evidence type="ECO:0000256" key="13">
    <source>
        <dbReference type="ARBA" id="ARBA00023237"/>
    </source>
</evidence>